<keyword evidence="2 13" id="KW-1003">Cell membrane</keyword>
<comment type="similarity">
    <text evidence="13">Belongs to the phospholipase D family. Cardiolipin synthase subfamily.</text>
</comment>
<evidence type="ECO:0000259" key="15">
    <source>
        <dbReference type="PROSITE" id="PS50035"/>
    </source>
</evidence>
<comment type="subcellular location">
    <subcellularLocation>
        <location evidence="1 13">Cell membrane</location>
        <topology evidence="1 13">Multi-pass membrane protein</topology>
    </subcellularLocation>
</comment>
<dbReference type="EMBL" id="LTAY01000027">
    <property type="protein sequence ID" value="OPX48915.1"/>
    <property type="molecule type" value="Genomic_DNA"/>
</dbReference>
<feature type="transmembrane region" description="Helical" evidence="13">
    <location>
        <begin position="6"/>
        <end position="26"/>
    </location>
</feature>
<evidence type="ECO:0000256" key="2">
    <source>
        <dbReference type="ARBA" id="ARBA00022475"/>
    </source>
</evidence>
<organism evidence="16 17">
    <name type="scientific">Clostridium thermobutyricum DSM 4928</name>
    <dbReference type="NCBI Taxonomy" id="1121339"/>
    <lineage>
        <taxon>Bacteria</taxon>
        <taxon>Bacillati</taxon>
        <taxon>Bacillota</taxon>
        <taxon>Clostridia</taxon>
        <taxon>Eubacteriales</taxon>
        <taxon>Clostridiaceae</taxon>
        <taxon>Clostridium</taxon>
    </lineage>
</organism>
<evidence type="ECO:0000256" key="11">
    <source>
        <dbReference type="ARBA" id="ARBA00023264"/>
    </source>
</evidence>
<evidence type="ECO:0000256" key="4">
    <source>
        <dbReference type="ARBA" id="ARBA00022679"/>
    </source>
</evidence>
<evidence type="ECO:0000256" key="10">
    <source>
        <dbReference type="ARBA" id="ARBA00023209"/>
    </source>
</evidence>
<evidence type="ECO:0000256" key="13">
    <source>
        <dbReference type="HAMAP-Rule" id="MF_01916"/>
    </source>
</evidence>
<comment type="catalytic activity">
    <reaction evidence="13">
        <text>2 a 1,2-diacyl-sn-glycero-3-phospho-(1'-sn-glycerol) = a cardiolipin + glycerol</text>
        <dbReference type="Rhea" id="RHEA:31451"/>
        <dbReference type="ChEBI" id="CHEBI:17754"/>
        <dbReference type="ChEBI" id="CHEBI:62237"/>
        <dbReference type="ChEBI" id="CHEBI:64716"/>
    </reaction>
</comment>
<evidence type="ECO:0000256" key="9">
    <source>
        <dbReference type="ARBA" id="ARBA00023136"/>
    </source>
</evidence>
<keyword evidence="9 13" id="KW-0472">Membrane</keyword>
<keyword evidence="7 13" id="KW-1133">Transmembrane helix</keyword>
<feature type="active site" evidence="13">
    <location>
        <position position="218"/>
    </location>
</feature>
<proteinExistence type="inferred from homology"/>
<keyword evidence="6" id="KW-0677">Repeat</keyword>
<evidence type="ECO:0000256" key="5">
    <source>
        <dbReference type="ARBA" id="ARBA00022692"/>
    </source>
</evidence>
<dbReference type="Gene3D" id="3.30.870.10">
    <property type="entry name" value="Endonuclease Chain A"/>
    <property type="match status" value="2"/>
</dbReference>
<feature type="active site" evidence="13">
    <location>
        <position position="396"/>
    </location>
</feature>
<dbReference type="GO" id="GO:0032049">
    <property type="term" value="P:cardiolipin biosynthetic process"/>
    <property type="evidence" value="ECO:0007669"/>
    <property type="project" value="UniProtKB-UniRule"/>
</dbReference>
<evidence type="ECO:0000256" key="6">
    <source>
        <dbReference type="ARBA" id="ARBA00022737"/>
    </source>
</evidence>
<dbReference type="InterPro" id="IPR030874">
    <property type="entry name" value="Cardiolipin_synth_Firmi"/>
</dbReference>
<dbReference type="HAMAP" id="MF_01916">
    <property type="entry name" value="Cardiolipin_synth_Cls"/>
    <property type="match status" value="1"/>
</dbReference>
<feature type="active site" evidence="13">
    <location>
        <position position="220"/>
    </location>
</feature>
<evidence type="ECO:0000256" key="1">
    <source>
        <dbReference type="ARBA" id="ARBA00004651"/>
    </source>
</evidence>
<keyword evidence="10 13" id="KW-0594">Phospholipid biosynthesis</keyword>
<dbReference type="GO" id="GO:0005886">
    <property type="term" value="C:plasma membrane"/>
    <property type="evidence" value="ECO:0007669"/>
    <property type="project" value="UniProtKB-SubCell"/>
</dbReference>
<dbReference type="InterPro" id="IPR025202">
    <property type="entry name" value="PLD-like_dom"/>
</dbReference>
<dbReference type="OrthoDB" id="9762009at2"/>
<comment type="function">
    <text evidence="12 13">Catalyzes the reversible phosphatidyl group transfer from one phosphatidylglycerol molecule to another to form cardiolipin (CL) (diphosphatidylglycerol) and glycerol.</text>
</comment>
<dbReference type="Pfam" id="PF13091">
    <property type="entry name" value="PLDc_2"/>
    <property type="match status" value="2"/>
</dbReference>
<comment type="caution">
    <text evidence="16">The sequence shown here is derived from an EMBL/GenBank/DDBJ whole genome shotgun (WGS) entry which is preliminary data.</text>
</comment>
<name>A0A1V4SXV7_9CLOT</name>
<evidence type="ECO:0000256" key="14">
    <source>
        <dbReference type="NCBIfam" id="TIGR04265"/>
    </source>
</evidence>
<keyword evidence="8 13" id="KW-0443">Lipid metabolism</keyword>
<dbReference type="NCBIfam" id="TIGR04265">
    <property type="entry name" value="bac_cardiolipin"/>
    <property type="match status" value="1"/>
</dbReference>
<feature type="active site" evidence="13">
    <location>
        <position position="398"/>
    </location>
</feature>
<accession>A0A1V4SXV7</accession>
<evidence type="ECO:0000256" key="12">
    <source>
        <dbReference type="ARBA" id="ARBA00057569"/>
    </source>
</evidence>
<dbReference type="SMART" id="SM00155">
    <property type="entry name" value="PLDc"/>
    <property type="match status" value="2"/>
</dbReference>
<protein>
    <recommendedName>
        <fullName evidence="13 14">Cardiolipin synthase</fullName>
        <shortName evidence="13">CL synthase</shortName>
        <ecNumber evidence="13 14">2.7.8.-</ecNumber>
    </recommendedName>
</protein>
<dbReference type="PANTHER" id="PTHR21248:SF22">
    <property type="entry name" value="PHOSPHOLIPASE D"/>
    <property type="match status" value="1"/>
</dbReference>
<evidence type="ECO:0000256" key="7">
    <source>
        <dbReference type="ARBA" id="ARBA00022989"/>
    </source>
</evidence>
<evidence type="ECO:0000313" key="16">
    <source>
        <dbReference type="EMBL" id="OPX48915.1"/>
    </source>
</evidence>
<dbReference type="RefSeq" id="WP_080022307.1">
    <property type="nucleotide sequence ID" value="NZ_LTAY01000027.1"/>
</dbReference>
<evidence type="ECO:0000313" key="17">
    <source>
        <dbReference type="Proteomes" id="UP000191448"/>
    </source>
</evidence>
<feature type="active site" evidence="13">
    <location>
        <position position="225"/>
    </location>
</feature>
<dbReference type="AlphaFoldDB" id="A0A1V4SXV7"/>
<dbReference type="Proteomes" id="UP000191448">
    <property type="component" value="Unassembled WGS sequence"/>
</dbReference>
<feature type="transmembrane region" description="Helical" evidence="13">
    <location>
        <begin position="35"/>
        <end position="55"/>
    </location>
</feature>
<keyword evidence="4 13" id="KW-0808">Transferase</keyword>
<evidence type="ECO:0000256" key="3">
    <source>
        <dbReference type="ARBA" id="ARBA00022516"/>
    </source>
</evidence>
<evidence type="ECO:0000256" key="8">
    <source>
        <dbReference type="ARBA" id="ARBA00023098"/>
    </source>
</evidence>
<sequence>MKVHFFWLTVVVILLNIIFSLSLIFIERKNPTTTWAWLLIFLLLPGIGFIIYIIIGQNFSRQKLFKEKAIIDAYKRKSLKDNYLNISEGKDDGSRYFDLRKMNFNNSGARYTENNEIEIYHNGKDKFNALLKDIKNAKNYIHIQYYIFRKDEIGTEIIEALEKKLKEGVEVKFLVDAMGSHKMTKKSLKRYLELGGKFSIFFPGILPHINTRVNYRNHRKIVIIDGEYGYVGGFNVGDEYLGKDKKIGNWRDTHIRIRGKAVTDLGERFLLDWCYAANEQIIDFDKYNYDGDLEKGDVGIQIVTSGPDHNEEYIKNGYVKMITNAKKNIFLTTPYFVPDDTMMESLRIAALSGVDVQIIIPGQPDHKFMQWAASSYIGELLDAGAKIFYYNDGFVHAKVLVVDSEVASIGTANMDIRSFRLNFEVNSFIYNKKIAKNVEKQFMKDLEVSDEITREKHENRGRGIKILESIIRLLSPIL</sequence>
<gene>
    <name evidence="16" type="primary">clsA_1</name>
    <name evidence="16" type="ORF">CLTHE_10280</name>
</gene>
<dbReference type="FunFam" id="3.30.870.10:FF:000021">
    <property type="entry name" value="Cardiolipin synthase"/>
    <property type="match status" value="1"/>
</dbReference>
<feature type="active site" evidence="13">
    <location>
        <position position="403"/>
    </location>
</feature>
<keyword evidence="5 13" id="KW-0812">Transmembrane</keyword>
<dbReference type="InterPro" id="IPR001736">
    <property type="entry name" value="PLipase_D/transphosphatidylase"/>
</dbReference>
<dbReference type="GO" id="GO:0008808">
    <property type="term" value="F:cardiolipin synthase activity"/>
    <property type="evidence" value="ECO:0007669"/>
    <property type="project" value="UniProtKB-UniRule"/>
</dbReference>
<dbReference type="SUPFAM" id="SSF56024">
    <property type="entry name" value="Phospholipase D/nuclease"/>
    <property type="match status" value="2"/>
</dbReference>
<dbReference type="FunFam" id="3.30.870.10:FF:000014">
    <property type="entry name" value="Cardiolipin synthase"/>
    <property type="match status" value="1"/>
</dbReference>
<feature type="domain" description="PLD phosphodiesterase" evidence="15">
    <location>
        <begin position="391"/>
        <end position="418"/>
    </location>
</feature>
<dbReference type="Pfam" id="PF13396">
    <property type="entry name" value="PLDc_N"/>
    <property type="match status" value="1"/>
</dbReference>
<feature type="domain" description="PLD phosphodiesterase" evidence="15">
    <location>
        <begin position="213"/>
        <end position="240"/>
    </location>
</feature>
<reference evidence="16 17" key="1">
    <citation type="submission" date="2016-02" db="EMBL/GenBank/DDBJ databases">
        <title>Genome sequence of Clostridium thermobutyricum DSM 4928.</title>
        <authorList>
            <person name="Poehlein A."/>
            <person name="Daniel R."/>
        </authorList>
    </citation>
    <scope>NUCLEOTIDE SEQUENCE [LARGE SCALE GENOMIC DNA]</scope>
    <source>
        <strain evidence="16 17">DSM 4928</strain>
    </source>
</reference>
<dbReference type="PANTHER" id="PTHR21248">
    <property type="entry name" value="CARDIOLIPIN SYNTHASE"/>
    <property type="match status" value="1"/>
</dbReference>
<dbReference type="InterPro" id="IPR022924">
    <property type="entry name" value="Cardiolipin_synthase"/>
</dbReference>
<keyword evidence="3 13" id="KW-0444">Lipid biosynthesis</keyword>
<dbReference type="InterPro" id="IPR027379">
    <property type="entry name" value="CLS_N"/>
</dbReference>
<dbReference type="PROSITE" id="PS50035">
    <property type="entry name" value="PLD"/>
    <property type="match status" value="2"/>
</dbReference>
<dbReference type="EC" id="2.7.8.-" evidence="13 14"/>
<dbReference type="CDD" id="cd09110">
    <property type="entry name" value="PLDc_CLS_1"/>
    <property type="match status" value="1"/>
</dbReference>
<keyword evidence="11 13" id="KW-1208">Phospholipid metabolism</keyword>
<dbReference type="CDD" id="cd09112">
    <property type="entry name" value="PLDc_CLS_2"/>
    <property type="match status" value="1"/>
</dbReference>